<accession>A0A0E9UNU5</accession>
<sequence>MSGEETNRKQKLTSCVRGDTDAVAQVSVVRSELSCSYPLLSSASSLAGG</sequence>
<evidence type="ECO:0000313" key="1">
    <source>
        <dbReference type="EMBL" id="JAH67462.1"/>
    </source>
</evidence>
<proteinExistence type="predicted"/>
<name>A0A0E9UNU5_ANGAN</name>
<reference evidence="1" key="2">
    <citation type="journal article" date="2015" name="Fish Shellfish Immunol.">
        <title>Early steps in the European eel (Anguilla anguilla)-Vibrio vulnificus interaction in the gills: Role of the RtxA13 toxin.</title>
        <authorList>
            <person name="Callol A."/>
            <person name="Pajuelo D."/>
            <person name="Ebbesson L."/>
            <person name="Teles M."/>
            <person name="MacKenzie S."/>
            <person name="Amaro C."/>
        </authorList>
    </citation>
    <scope>NUCLEOTIDE SEQUENCE</scope>
</reference>
<dbReference type="AlphaFoldDB" id="A0A0E9UNU5"/>
<protein>
    <submittedName>
        <fullName evidence="1">Uncharacterized protein</fullName>
    </submittedName>
</protein>
<reference evidence="1" key="1">
    <citation type="submission" date="2014-11" db="EMBL/GenBank/DDBJ databases">
        <authorList>
            <person name="Amaro Gonzalez C."/>
        </authorList>
    </citation>
    <scope>NUCLEOTIDE SEQUENCE</scope>
</reference>
<dbReference type="EMBL" id="GBXM01041115">
    <property type="protein sequence ID" value="JAH67462.1"/>
    <property type="molecule type" value="Transcribed_RNA"/>
</dbReference>
<organism evidence="1">
    <name type="scientific">Anguilla anguilla</name>
    <name type="common">European freshwater eel</name>
    <name type="synonym">Muraena anguilla</name>
    <dbReference type="NCBI Taxonomy" id="7936"/>
    <lineage>
        <taxon>Eukaryota</taxon>
        <taxon>Metazoa</taxon>
        <taxon>Chordata</taxon>
        <taxon>Craniata</taxon>
        <taxon>Vertebrata</taxon>
        <taxon>Euteleostomi</taxon>
        <taxon>Actinopterygii</taxon>
        <taxon>Neopterygii</taxon>
        <taxon>Teleostei</taxon>
        <taxon>Anguilliformes</taxon>
        <taxon>Anguillidae</taxon>
        <taxon>Anguilla</taxon>
    </lineage>
</organism>